<reference evidence="1 2" key="1">
    <citation type="submission" date="2015-01" db="EMBL/GenBank/DDBJ databases">
        <title>Genome of Sphingomonas taxi strain 30a.</title>
        <authorList>
            <person name="Eevers N."/>
            <person name="Van Hamme J."/>
            <person name="Bottos E."/>
            <person name="Weyens N."/>
            <person name="Vangronsveld J."/>
        </authorList>
    </citation>
    <scope>NUCLEOTIDE SEQUENCE [LARGE SCALE GENOMIC DNA]</scope>
    <source>
        <strain evidence="1 2">30a</strain>
    </source>
</reference>
<evidence type="ECO:0000313" key="2">
    <source>
        <dbReference type="Proteomes" id="UP000033203"/>
    </source>
</evidence>
<dbReference type="AlphaFoldDB" id="A0A0D1K3Q6"/>
<dbReference type="EMBL" id="JXTP01000033">
    <property type="protein sequence ID" value="KIU28238.1"/>
    <property type="molecule type" value="Genomic_DNA"/>
</dbReference>
<evidence type="ECO:0008006" key="3">
    <source>
        <dbReference type="Google" id="ProtNLM"/>
    </source>
</evidence>
<accession>A0A0D1K3Q6</accession>
<name>A0A0D1K3Q6_9SPHN</name>
<protein>
    <recommendedName>
        <fullName evidence="3">NADH:ubiquinone oxidoreductase intermediate-associated protein 30 domain-containing protein</fullName>
    </recommendedName>
</protein>
<proteinExistence type="predicted"/>
<gene>
    <name evidence="1" type="ORF">SR41_08420</name>
</gene>
<comment type="caution">
    <text evidence="1">The sequence shown here is derived from an EMBL/GenBank/DDBJ whole genome shotgun (WGS) entry which is preliminary data.</text>
</comment>
<organism evidence="1 2">
    <name type="scientific">Sphingomonas melonis</name>
    <dbReference type="NCBI Taxonomy" id="152682"/>
    <lineage>
        <taxon>Bacteria</taxon>
        <taxon>Pseudomonadati</taxon>
        <taxon>Pseudomonadota</taxon>
        <taxon>Alphaproteobacteria</taxon>
        <taxon>Sphingomonadales</taxon>
        <taxon>Sphingomonadaceae</taxon>
        <taxon>Sphingomonas</taxon>
    </lineage>
</organism>
<evidence type="ECO:0000313" key="1">
    <source>
        <dbReference type="EMBL" id="KIU28238.1"/>
    </source>
</evidence>
<dbReference type="Proteomes" id="UP000033203">
    <property type="component" value="Unassembled WGS sequence"/>
</dbReference>
<dbReference type="PATRIC" id="fig|1549858.7.peg.588"/>
<sequence length="212" mass="22816">MIQQNTPPVSSYTLLHPLKLDIRRADERGMAVDAMQRMAGHGRVDLAARFYTELRGGHIGPFNRIHDGGFQSTDRLPPFDWDLTNSGDLSATVEARPDGKGNGLFLVATNGASGRVARQLLMLSPGRYALGFDLDLPPSGSRLTASARCNGSDTPLAFVRPVAAEKTQRIVMPFATSTTCRSVWIEFSAQASEGMDTGAPWIGAVSVVPRSS</sequence>